<keyword evidence="4" id="KW-0808">Transferase</keyword>
<dbReference type="EC" id="2.7.13.3" evidence="2"/>
<dbReference type="Gene3D" id="3.30.450.20">
    <property type="entry name" value="PAS domain"/>
    <property type="match status" value="4"/>
</dbReference>
<gene>
    <name evidence="10" type="ORF">E1163_19465</name>
</gene>
<evidence type="ECO:0000313" key="11">
    <source>
        <dbReference type="Proteomes" id="UP000798808"/>
    </source>
</evidence>
<dbReference type="PROSITE" id="PS50109">
    <property type="entry name" value="HIS_KIN"/>
    <property type="match status" value="1"/>
</dbReference>
<keyword evidence="3" id="KW-0597">Phosphoprotein</keyword>
<dbReference type="Pfam" id="PF08448">
    <property type="entry name" value="PAS_4"/>
    <property type="match status" value="2"/>
</dbReference>
<dbReference type="NCBIfam" id="TIGR00229">
    <property type="entry name" value="sensory_box"/>
    <property type="match status" value="3"/>
</dbReference>
<keyword evidence="6" id="KW-0472">Membrane</keyword>
<dbReference type="InterPro" id="IPR006189">
    <property type="entry name" value="CHASE_dom"/>
</dbReference>
<dbReference type="InterPro" id="IPR036890">
    <property type="entry name" value="HATPase_C_sf"/>
</dbReference>
<dbReference type="SMART" id="SM00091">
    <property type="entry name" value="PAS"/>
    <property type="match status" value="4"/>
</dbReference>
<keyword evidence="5" id="KW-0418">Kinase</keyword>
<evidence type="ECO:0000313" key="10">
    <source>
        <dbReference type="EMBL" id="MTI27142.1"/>
    </source>
</evidence>
<dbReference type="SMART" id="SM00388">
    <property type="entry name" value="HisKA"/>
    <property type="match status" value="1"/>
</dbReference>
<dbReference type="InterPro" id="IPR036097">
    <property type="entry name" value="HisK_dim/P_sf"/>
</dbReference>
<evidence type="ECO:0000256" key="5">
    <source>
        <dbReference type="ARBA" id="ARBA00022777"/>
    </source>
</evidence>
<dbReference type="SUPFAM" id="SSF55785">
    <property type="entry name" value="PYP-like sensor domain (PAS domain)"/>
    <property type="match status" value="4"/>
</dbReference>
<dbReference type="PRINTS" id="PR00344">
    <property type="entry name" value="BCTRLSENSOR"/>
</dbReference>
<keyword evidence="6" id="KW-1133">Transmembrane helix</keyword>
<dbReference type="PANTHER" id="PTHR43304:SF1">
    <property type="entry name" value="PAC DOMAIN-CONTAINING PROTEIN"/>
    <property type="match status" value="1"/>
</dbReference>
<comment type="caution">
    <text evidence="10">The sequence shown here is derived from an EMBL/GenBank/DDBJ whole genome shotgun (WGS) entry which is preliminary data.</text>
</comment>
<dbReference type="InterPro" id="IPR004358">
    <property type="entry name" value="Sig_transdc_His_kin-like_C"/>
</dbReference>
<sequence>MKRSFIIGLCVFLLTLFLTQFLAYQQYHIVREHEAKKVQHELHTLSDRVKVMLKYSMSATRILGFIVEKYGVPEDFDSIAEDILKSHKYIDALQLTRNGVITHVYPREGNEAAVGFDILKDSSVNNEALKAIEKRELYFAGPLNLKQGGEAVIGRLPIFIEGEFFGFSVVIIRLPTLLDAFGIQNLNGNFKYQLAKINPATGLQEYFLKDEINLREDASVSLDVPDGSWKLYVSSSPDPMIYYGVMGFSVVGVMFSLLLSAFVYQWVEKPEKLKKLVEETTLKLLATQENSKTTLDRVSDALVSFNKSLICIYINQRTREIFDLGSDDVVGQHIWSQFPELSAGAWRDTFEKALSRQEYQCLEHFFAEQGRWLESHFYPSKDGVSLFIRDITEQKQAEQRLANSEKYFRTLIENSANAIVLMDSQGNVRYQSPSTARISGYTLSEILELDGRELVHPDDRDHARKVFQNVVKSPGKMLHAEHRFRHKSGRYIWVEGYYINLLKDPNIGAIVYNYYDVTERVKTQQAISHEKYLSDSIINSLPGIFYLYDRHGRFIRWNDNFELISGYTSEEVSQMHPLDFFDEQDKELLREKIESVFVKGKDEVESYFYTKSKKKIPYYFTGCSVRIEGQEYLIGMGIDITQRLEAEHKALAEYREKETTLNRINDAVFSLNKQWEYTFLNDASLQIHPRGRNKTMGRPFLEVHPELEESPFYTMFGQAMATNKVMETEGYYPSLQLWFSAKAYPSNDGLTVFLRDISEKKMAEQEILNLINDLREKNRNLQQFSYIVSHNLRAPLANILGLAEIIKESSDTDRACVKAMANEALRLDQVVRDINAIISVRDAENERRETVTFKEELGWVISRLTSEIKASGASISDDFKVERVDSLKTYIRNIMLYLLSNAITYRHPDRKPVLHIQTSMEGAFVCLSIEDNGLGIDLQKYGDKIFGLYKRFHSDDAAPGRGVGLNMVRTMAEALGGRVEVTSKVEVGSVFKVCLPVNIKGK</sequence>
<evidence type="ECO:0000256" key="2">
    <source>
        <dbReference type="ARBA" id="ARBA00012438"/>
    </source>
</evidence>
<dbReference type="SMART" id="SM01079">
    <property type="entry name" value="CHASE"/>
    <property type="match status" value="1"/>
</dbReference>
<reference evidence="10 11" key="1">
    <citation type="submission" date="2019-02" db="EMBL/GenBank/DDBJ databases">
        <authorList>
            <person name="Goldberg S.R."/>
            <person name="Haltli B.A."/>
            <person name="Correa H."/>
            <person name="Russell K.G."/>
        </authorList>
    </citation>
    <scope>NUCLEOTIDE SEQUENCE [LARGE SCALE GENOMIC DNA]</scope>
    <source>
        <strain evidence="10 11">JCM 16186</strain>
    </source>
</reference>
<dbReference type="CDD" id="cd00082">
    <property type="entry name" value="HisKA"/>
    <property type="match status" value="1"/>
</dbReference>
<dbReference type="EMBL" id="SMLW01000614">
    <property type="protein sequence ID" value="MTI27142.1"/>
    <property type="molecule type" value="Genomic_DNA"/>
</dbReference>
<dbReference type="PROSITE" id="PS50839">
    <property type="entry name" value="CHASE"/>
    <property type="match status" value="1"/>
</dbReference>
<dbReference type="RefSeq" id="WP_155174146.1">
    <property type="nucleotide sequence ID" value="NZ_BAAAFL010000022.1"/>
</dbReference>
<evidence type="ECO:0000256" key="3">
    <source>
        <dbReference type="ARBA" id="ARBA00022553"/>
    </source>
</evidence>
<dbReference type="Gene3D" id="1.10.287.130">
    <property type="match status" value="1"/>
</dbReference>
<keyword evidence="6" id="KW-0812">Transmembrane</keyword>
<dbReference type="Pfam" id="PF03924">
    <property type="entry name" value="CHASE"/>
    <property type="match status" value="1"/>
</dbReference>
<feature type="domain" description="CHASE" evidence="9">
    <location>
        <begin position="100"/>
        <end position="187"/>
    </location>
</feature>
<dbReference type="Pfam" id="PF00512">
    <property type="entry name" value="HisKA"/>
    <property type="match status" value="1"/>
</dbReference>
<dbReference type="SUPFAM" id="SSF55874">
    <property type="entry name" value="ATPase domain of HSP90 chaperone/DNA topoisomerase II/histidine kinase"/>
    <property type="match status" value="1"/>
</dbReference>
<evidence type="ECO:0000259" key="8">
    <source>
        <dbReference type="PROSITE" id="PS50112"/>
    </source>
</evidence>
<feature type="domain" description="Histidine kinase" evidence="7">
    <location>
        <begin position="787"/>
        <end position="999"/>
    </location>
</feature>
<dbReference type="PROSITE" id="PS50112">
    <property type="entry name" value="PAS"/>
    <property type="match status" value="2"/>
</dbReference>
<evidence type="ECO:0000256" key="6">
    <source>
        <dbReference type="SAM" id="Phobius"/>
    </source>
</evidence>
<keyword evidence="11" id="KW-1185">Reference proteome</keyword>
<dbReference type="InterPro" id="IPR052162">
    <property type="entry name" value="Sensor_kinase/Photoreceptor"/>
</dbReference>
<dbReference type="Proteomes" id="UP000798808">
    <property type="component" value="Unassembled WGS sequence"/>
</dbReference>
<dbReference type="InterPro" id="IPR013655">
    <property type="entry name" value="PAS_fold_3"/>
</dbReference>
<dbReference type="Pfam" id="PF08447">
    <property type="entry name" value="PAS_3"/>
    <property type="match status" value="1"/>
</dbReference>
<evidence type="ECO:0000256" key="4">
    <source>
        <dbReference type="ARBA" id="ARBA00022679"/>
    </source>
</evidence>
<dbReference type="Pfam" id="PF02518">
    <property type="entry name" value="HATPase_c"/>
    <property type="match status" value="1"/>
</dbReference>
<evidence type="ECO:0000256" key="1">
    <source>
        <dbReference type="ARBA" id="ARBA00000085"/>
    </source>
</evidence>
<organism evidence="10 11">
    <name type="scientific">Fulvivirga kasyanovii</name>
    <dbReference type="NCBI Taxonomy" id="396812"/>
    <lineage>
        <taxon>Bacteria</taxon>
        <taxon>Pseudomonadati</taxon>
        <taxon>Bacteroidota</taxon>
        <taxon>Cytophagia</taxon>
        <taxon>Cytophagales</taxon>
        <taxon>Fulvivirgaceae</taxon>
        <taxon>Fulvivirga</taxon>
    </lineage>
</organism>
<proteinExistence type="predicted"/>
<accession>A0ABW9RSJ0</accession>
<dbReference type="InterPro" id="IPR035965">
    <property type="entry name" value="PAS-like_dom_sf"/>
</dbReference>
<protein>
    <recommendedName>
        <fullName evidence="2">histidine kinase</fullName>
        <ecNumber evidence="2">2.7.13.3</ecNumber>
    </recommendedName>
</protein>
<evidence type="ECO:0000259" key="9">
    <source>
        <dbReference type="PROSITE" id="PS50839"/>
    </source>
</evidence>
<dbReference type="SMART" id="SM00387">
    <property type="entry name" value="HATPase_c"/>
    <property type="match status" value="1"/>
</dbReference>
<dbReference type="Gene3D" id="3.30.565.10">
    <property type="entry name" value="Histidine kinase-like ATPase, C-terminal domain"/>
    <property type="match status" value="1"/>
</dbReference>
<dbReference type="InterPro" id="IPR000014">
    <property type="entry name" value="PAS"/>
</dbReference>
<dbReference type="Pfam" id="PF13426">
    <property type="entry name" value="PAS_9"/>
    <property type="match status" value="1"/>
</dbReference>
<name>A0ABW9RSJ0_9BACT</name>
<feature type="domain" description="PAS" evidence="8">
    <location>
        <begin position="404"/>
        <end position="474"/>
    </location>
</feature>
<dbReference type="InterPro" id="IPR005467">
    <property type="entry name" value="His_kinase_dom"/>
</dbReference>
<dbReference type="CDD" id="cd00130">
    <property type="entry name" value="PAS"/>
    <property type="match status" value="3"/>
</dbReference>
<feature type="transmembrane region" description="Helical" evidence="6">
    <location>
        <begin position="240"/>
        <end position="264"/>
    </location>
</feature>
<feature type="domain" description="PAS" evidence="8">
    <location>
        <begin position="537"/>
        <end position="600"/>
    </location>
</feature>
<comment type="catalytic activity">
    <reaction evidence="1">
        <text>ATP + protein L-histidine = ADP + protein N-phospho-L-histidine.</text>
        <dbReference type="EC" id="2.7.13.3"/>
    </reaction>
</comment>
<dbReference type="SUPFAM" id="SSF47384">
    <property type="entry name" value="Homodimeric domain of signal transducing histidine kinase"/>
    <property type="match status" value="1"/>
</dbReference>
<dbReference type="InterPro" id="IPR013656">
    <property type="entry name" value="PAS_4"/>
</dbReference>
<dbReference type="InterPro" id="IPR003594">
    <property type="entry name" value="HATPase_dom"/>
</dbReference>
<dbReference type="InterPro" id="IPR003661">
    <property type="entry name" value="HisK_dim/P_dom"/>
</dbReference>
<dbReference type="PANTHER" id="PTHR43304">
    <property type="entry name" value="PHYTOCHROME-LIKE PROTEIN CPH1"/>
    <property type="match status" value="1"/>
</dbReference>
<evidence type="ECO:0000259" key="7">
    <source>
        <dbReference type="PROSITE" id="PS50109"/>
    </source>
</evidence>